<dbReference type="AlphaFoldDB" id="B3T1R4"/>
<dbReference type="GO" id="GO:0004609">
    <property type="term" value="F:phosphatidylserine decarboxylase activity"/>
    <property type="evidence" value="ECO:0007669"/>
    <property type="project" value="UniProtKB-EC"/>
</dbReference>
<gene>
    <name evidence="12" type="ORF">ALOHA_HF4000093M11ctg1g5</name>
</gene>
<evidence type="ECO:0000256" key="7">
    <source>
        <dbReference type="ARBA" id="ARBA00023209"/>
    </source>
</evidence>
<dbReference type="EC" id="4.1.1.65" evidence="3"/>
<keyword evidence="10" id="KW-0670">Pyruvate</keyword>
<organism evidence="12">
    <name type="scientific">uncultured marine microorganism HF4000_093M11</name>
    <dbReference type="NCBI Taxonomy" id="455519"/>
    <lineage>
        <taxon>unclassified sequences</taxon>
        <taxon>environmental samples</taxon>
    </lineage>
</organism>
<keyword evidence="8" id="KW-0456">Lyase</keyword>
<dbReference type="PANTHER" id="PTHR10067">
    <property type="entry name" value="PHOSPHATIDYLSERINE DECARBOXYLASE"/>
    <property type="match status" value="1"/>
</dbReference>
<keyword evidence="6" id="KW-0443">Lipid metabolism</keyword>
<dbReference type="InterPro" id="IPR033177">
    <property type="entry name" value="PSD-B"/>
</dbReference>
<dbReference type="NCBIfam" id="TIGR00163">
    <property type="entry name" value="PS_decarb"/>
    <property type="match status" value="1"/>
</dbReference>
<sequence>MSLPGFGSPPAYYFMLILPRNLFSRICGFVADVRMPRLLLNALIRLFVRIFDVNLKEAKQQVSEFRTFNEFFTRQLLPDARPLDPDLNSILSPVDGYVGEFGGISNGLLIQAKGLEYRLTDLLDNPQRSGKYDGGVFITIYLAPQNYHRIHSMVAGEVSEFSYTPGDLWTVSPLGVHHVPSLFARNERLTTFLNSDKGECALVKVGATVVGRIRVRYHDQVSNRFGAVAKQIVLETPFKLERGEEIGMFELGSTVICLFPPEQIELHELQLGQKIFLGQAIGRFSQNLNA</sequence>
<comment type="pathway">
    <text evidence="2">Lipid metabolism.</text>
</comment>
<keyword evidence="9" id="KW-1208">Phospholipid metabolism</keyword>
<comment type="pathway">
    <text evidence="11">Phospholipid metabolism; phosphatidylethanolamine biosynthesis.</text>
</comment>
<name>B3T1R4_9ZZZZ</name>
<dbReference type="EMBL" id="EU016578">
    <property type="protein sequence ID" value="ABZ06523.1"/>
    <property type="molecule type" value="Genomic_DNA"/>
</dbReference>
<accession>B3T1R4</accession>
<protein>
    <recommendedName>
        <fullName evidence="3">phosphatidylserine decarboxylase</fullName>
        <ecNumber evidence="3">4.1.1.65</ecNumber>
    </recommendedName>
</protein>
<comment type="cofactor">
    <cofactor evidence="1">
        <name>pyruvate</name>
        <dbReference type="ChEBI" id="CHEBI:15361"/>
    </cofactor>
</comment>
<evidence type="ECO:0000256" key="5">
    <source>
        <dbReference type="ARBA" id="ARBA00022793"/>
    </source>
</evidence>
<keyword evidence="7" id="KW-0594">Phospholipid biosynthesis</keyword>
<keyword evidence="5" id="KW-0210">Decarboxylase</keyword>
<dbReference type="Pfam" id="PF02666">
    <property type="entry name" value="PS_Dcarbxylase"/>
    <property type="match status" value="1"/>
</dbReference>
<evidence type="ECO:0000256" key="8">
    <source>
        <dbReference type="ARBA" id="ARBA00023239"/>
    </source>
</evidence>
<evidence type="ECO:0000256" key="9">
    <source>
        <dbReference type="ARBA" id="ARBA00023264"/>
    </source>
</evidence>
<evidence type="ECO:0000256" key="6">
    <source>
        <dbReference type="ARBA" id="ARBA00023098"/>
    </source>
</evidence>
<reference evidence="12" key="1">
    <citation type="journal article" date="2008" name="ISME J.">
        <title>Genomic patterns of recombination, clonal divergence and environment in marine microbial populations.</title>
        <authorList>
            <person name="Konstantinidis K.T."/>
            <person name="Delong E.F."/>
        </authorList>
    </citation>
    <scope>NUCLEOTIDE SEQUENCE</scope>
</reference>
<proteinExistence type="predicted"/>
<evidence type="ECO:0000256" key="3">
    <source>
        <dbReference type="ARBA" id="ARBA00012243"/>
    </source>
</evidence>
<evidence type="ECO:0000256" key="4">
    <source>
        <dbReference type="ARBA" id="ARBA00022516"/>
    </source>
</evidence>
<evidence type="ECO:0000313" key="12">
    <source>
        <dbReference type="EMBL" id="ABZ06523.1"/>
    </source>
</evidence>
<dbReference type="InterPro" id="IPR003817">
    <property type="entry name" value="PS_Dcarbxylase"/>
</dbReference>
<dbReference type="PANTHER" id="PTHR10067:SF6">
    <property type="entry name" value="PHOSPHATIDYLSERINE DECARBOXYLASE PROENZYME, MITOCHONDRIAL"/>
    <property type="match status" value="1"/>
</dbReference>
<evidence type="ECO:0000256" key="1">
    <source>
        <dbReference type="ARBA" id="ARBA00001928"/>
    </source>
</evidence>
<dbReference type="GO" id="GO:0006646">
    <property type="term" value="P:phosphatidylethanolamine biosynthetic process"/>
    <property type="evidence" value="ECO:0007669"/>
    <property type="project" value="UniProtKB-UniPathway"/>
</dbReference>
<dbReference type="UniPathway" id="UPA00558"/>
<evidence type="ECO:0000256" key="10">
    <source>
        <dbReference type="ARBA" id="ARBA00023317"/>
    </source>
</evidence>
<evidence type="ECO:0000256" key="11">
    <source>
        <dbReference type="ARBA" id="ARBA00024326"/>
    </source>
</evidence>
<keyword evidence="4" id="KW-0444">Lipid biosynthesis</keyword>
<evidence type="ECO:0000256" key="2">
    <source>
        <dbReference type="ARBA" id="ARBA00005189"/>
    </source>
</evidence>